<name>A0A918ZSN5_9ACTN</name>
<dbReference type="Pfam" id="PF05506">
    <property type="entry name" value="PLipase_C_C"/>
    <property type="match status" value="1"/>
</dbReference>
<dbReference type="GO" id="GO:0016042">
    <property type="term" value="P:lipid catabolic process"/>
    <property type="evidence" value="ECO:0007669"/>
    <property type="project" value="InterPro"/>
</dbReference>
<proteinExistence type="predicted"/>
<dbReference type="Proteomes" id="UP000603227">
    <property type="component" value="Unassembled WGS sequence"/>
</dbReference>
<reference evidence="2" key="2">
    <citation type="submission" date="2020-09" db="EMBL/GenBank/DDBJ databases">
        <authorList>
            <person name="Sun Q."/>
            <person name="Zhou Y."/>
        </authorList>
    </citation>
    <scope>NUCLEOTIDE SEQUENCE</scope>
    <source>
        <strain evidence="2">CGMCC 4.7403</strain>
    </source>
</reference>
<comment type="caution">
    <text evidence="2">The sequence shown here is derived from an EMBL/GenBank/DDBJ whole genome shotgun (WGS) entry which is preliminary data.</text>
</comment>
<organism evidence="2 3">
    <name type="scientific">Streptomyces capitiformicae</name>
    <dbReference type="NCBI Taxonomy" id="2014920"/>
    <lineage>
        <taxon>Bacteria</taxon>
        <taxon>Bacillati</taxon>
        <taxon>Actinomycetota</taxon>
        <taxon>Actinomycetes</taxon>
        <taxon>Kitasatosporales</taxon>
        <taxon>Streptomycetaceae</taxon>
        <taxon>Streptomyces</taxon>
    </lineage>
</organism>
<protein>
    <recommendedName>
        <fullName evidence="1">Bacterial phospholipase C C-terminal domain-containing protein</fullName>
    </recommendedName>
</protein>
<sequence>MVRHRFDLRASRRWYDLTVTSAADPTFLRRFAGHVENGRVGVSDPALGS</sequence>
<evidence type="ECO:0000259" key="1">
    <source>
        <dbReference type="Pfam" id="PF05506"/>
    </source>
</evidence>
<feature type="domain" description="Bacterial phospholipase C C-terminal" evidence="1">
    <location>
        <begin position="3"/>
        <end position="34"/>
    </location>
</feature>
<keyword evidence="3" id="KW-1185">Reference proteome</keyword>
<dbReference type="EMBL" id="BNAT01000065">
    <property type="protein sequence ID" value="GHE66681.1"/>
    <property type="molecule type" value="Genomic_DNA"/>
</dbReference>
<reference evidence="2" key="1">
    <citation type="journal article" date="2014" name="Int. J. Syst. Evol. Microbiol.">
        <title>Complete genome sequence of Corynebacterium casei LMG S-19264T (=DSM 44701T), isolated from a smear-ripened cheese.</title>
        <authorList>
            <consortium name="US DOE Joint Genome Institute (JGI-PGF)"/>
            <person name="Walter F."/>
            <person name="Albersmeier A."/>
            <person name="Kalinowski J."/>
            <person name="Ruckert C."/>
        </authorList>
    </citation>
    <scope>NUCLEOTIDE SEQUENCE</scope>
    <source>
        <strain evidence="2">CGMCC 4.7403</strain>
    </source>
</reference>
<gene>
    <name evidence="2" type="ORF">GCM10017771_90380</name>
</gene>
<evidence type="ECO:0000313" key="3">
    <source>
        <dbReference type="Proteomes" id="UP000603227"/>
    </source>
</evidence>
<accession>A0A918ZSN5</accession>
<dbReference type="AlphaFoldDB" id="A0A918ZSN5"/>
<dbReference type="InterPro" id="IPR008475">
    <property type="entry name" value="PLipase_C_C"/>
</dbReference>
<evidence type="ECO:0000313" key="2">
    <source>
        <dbReference type="EMBL" id="GHE66681.1"/>
    </source>
</evidence>
<dbReference type="GO" id="GO:0004629">
    <property type="term" value="F:phospholipase C activity"/>
    <property type="evidence" value="ECO:0007669"/>
    <property type="project" value="InterPro"/>
</dbReference>